<gene>
    <name evidence="2" type="ORF">IM811_007924</name>
</gene>
<name>A0A8H7NJ59_BIOOC</name>
<feature type="transmembrane region" description="Helical" evidence="1">
    <location>
        <begin position="38"/>
        <end position="57"/>
    </location>
</feature>
<keyword evidence="1" id="KW-0812">Transmembrane</keyword>
<dbReference type="AlphaFoldDB" id="A0A8H7NJ59"/>
<proteinExistence type="predicted"/>
<sequence>MSKSLASHIADVFFYAGCATPAAVIVHSLQTTGHTQDWLVYVAVIAIFGGYGSNGIIGRFSKIEERIQESRPRALLQLLLLAGVFFNCVFVLNGTARISGWLPTSESEDILKTTLISLFGVVGTTIAAVLGTNALAFRIYKRSMRTAPAKNE</sequence>
<evidence type="ECO:0000313" key="3">
    <source>
        <dbReference type="Proteomes" id="UP000616885"/>
    </source>
</evidence>
<feature type="transmembrane region" description="Helical" evidence="1">
    <location>
        <begin position="116"/>
        <end position="140"/>
    </location>
</feature>
<reference evidence="2" key="1">
    <citation type="submission" date="2020-10" db="EMBL/GenBank/DDBJ databases">
        <title>High-Quality Genome Resource of Clonostachys rosea strain S41 by Oxford Nanopore Long-Read Sequencing.</title>
        <authorList>
            <person name="Wang H."/>
        </authorList>
    </citation>
    <scope>NUCLEOTIDE SEQUENCE</scope>
    <source>
        <strain evidence="2">S41</strain>
    </source>
</reference>
<evidence type="ECO:0000313" key="2">
    <source>
        <dbReference type="EMBL" id="KAF9756980.1"/>
    </source>
</evidence>
<feature type="transmembrane region" description="Helical" evidence="1">
    <location>
        <begin position="12"/>
        <end position="32"/>
    </location>
</feature>
<protein>
    <submittedName>
        <fullName evidence="2">Uncharacterized protein</fullName>
    </submittedName>
</protein>
<keyword evidence="1" id="KW-0472">Membrane</keyword>
<feature type="transmembrane region" description="Helical" evidence="1">
    <location>
        <begin position="78"/>
        <end position="96"/>
    </location>
</feature>
<accession>A0A8H7NJ59</accession>
<evidence type="ECO:0000256" key="1">
    <source>
        <dbReference type="SAM" id="Phobius"/>
    </source>
</evidence>
<keyword evidence="1" id="KW-1133">Transmembrane helix</keyword>
<dbReference type="EMBL" id="JADCTT010000002">
    <property type="protein sequence ID" value="KAF9756980.1"/>
    <property type="molecule type" value="Genomic_DNA"/>
</dbReference>
<dbReference type="Proteomes" id="UP000616885">
    <property type="component" value="Unassembled WGS sequence"/>
</dbReference>
<organism evidence="2 3">
    <name type="scientific">Bionectria ochroleuca</name>
    <name type="common">Gliocladium roseum</name>
    <dbReference type="NCBI Taxonomy" id="29856"/>
    <lineage>
        <taxon>Eukaryota</taxon>
        <taxon>Fungi</taxon>
        <taxon>Dikarya</taxon>
        <taxon>Ascomycota</taxon>
        <taxon>Pezizomycotina</taxon>
        <taxon>Sordariomycetes</taxon>
        <taxon>Hypocreomycetidae</taxon>
        <taxon>Hypocreales</taxon>
        <taxon>Bionectriaceae</taxon>
        <taxon>Clonostachys</taxon>
    </lineage>
</organism>
<comment type="caution">
    <text evidence="2">The sequence shown here is derived from an EMBL/GenBank/DDBJ whole genome shotgun (WGS) entry which is preliminary data.</text>
</comment>